<dbReference type="GO" id="GO:0032053">
    <property type="term" value="P:ciliary basal body organization"/>
    <property type="evidence" value="ECO:0007669"/>
    <property type="project" value="TreeGrafter"/>
</dbReference>
<dbReference type="Pfam" id="PF14726">
    <property type="entry name" value="RTTN_N"/>
    <property type="match status" value="1"/>
</dbReference>
<dbReference type="InterPro" id="IPR029249">
    <property type="entry name" value="Rotatin_N"/>
</dbReference>
<dbReference type="GO" id="GO:0010457">
    <property type="term" value="P:centriole-centriole cohesion"/>
    <property type="evidence" value="ECO:0007669"/>
    <property type="project" value="TreeGrafter"/>
</dbReference>
<feature type="region of interest" description="Disordered" evidence="1">
    <location>
        <begin position="296"/>
        <end position="321"/>
    </location>
</feature>
<gene>
    <name evidence="3" type="ORF">O3P69_020746</name>
</gene>
<dbReference type="PANTHER" id="PTHR31691:SF1">
    <property type="entry name" value="ROTATIN"/>
    <property type="match status" value="1"/>
</dbReference>
<dbReference type="GO" id="GO:0005814">
    <property type="term" value="C:centriole"/>
    <property type="evidence" value="ECO:0007669"/>
    <property type="project" value="TreeGrafter"/>
</dbReference>
<keyword evidence="4" id="KW-1185">Reference proteome</keyword>
<evidence type="ECO:0000313" key="4">
    <source>
        <dbReference type="Proteomes" id="UP001487740"/>
    </source>
</evidence>
<proteinExistence type="predicted"/>
<evidence type="ECO:0000313" key="3">
    <source>
        <dbReference type="EMBL" id="KAK8388982.1"/>
    </source>
</evidence>
<dbReference type="GO" id="GO:0036064">
    <property type="term" value="C:ciliary basal body"/>
    <property type="evidence" value="ECO:0007669"/>
    <property type="project" value="InterPro"/>
</dbReference>
<dbReference type="InterPro" id="IPR016024">
    <property type="entry name" value="ARM-type_fold"/>
</dbReference>
<dbReference type="EMBL" id="JARAKH010000028">
    <property type="protein sequence ID" value="KAK8388982.1"/>
    <property type="molecule type" value="Genomic_DNA"/>
</dbReference>
<dbReference type="GO" id="GO:0005813">
    <property type="term" value="C:centrosome"/>
    <property type="evidence" value="ECO:0007669"/>
    <property type="project" value="InterPro"/>
</dbReference>
<dbReference type="PANTHER" id="PTHR31691">
    <property type="entry name" value="ROTATIN"/>
    <property type="match status" value="1"/>
</dbReference>
<name>A0AAW0TRK3_SCYPA</name>
<dbReference type="GO" id="GO:0007099">
    <property type="term" value="P:centriole replication"/>
    <property type="evidence" value="ECO:0007669"/>
    <property type="project" value="TreeGrafter"/>
</dbReference>
<dbReference type="SUPFAM" id="SSF48371">
    <property type="entry name" value="ARM repeat"/>
    <property type="match status" value="1"/>
</dbReference>
<organism evidence="3 4">
    <name type="scientific">Scylla paramamosain</name>
    <name type="common">Mud crab</name>
    <dbReference type="NCBI Taxonomy" id="85552"/>
    <lineage>
        <taxon>Eukaryota</taxon>
        <taxon>Metazoa</taxon>
        <taxon>Ecdysozoa</taxon>
        <taxon>Arthropoda</taxon>
        <taxon>Crustacea</taxon>
        <taxon>Multicrustacea</taxon>
        <taxon>Malacostraca</taxon>
        <taxon>Eumalacostraca</taxon>
        <taxon>Eucarida</taxon>
        <taxon>Decapoda</taxon>
        <taxon>Pleocyemata</taxon>
        <taxon>Brachyura</taxon>
        <taxon>Eubrachyura</taxon>
        <taxon>Portunoidea</taxon>
        <taxon>Portunidae</taxon>
        <taxon>Portuninae</taxon>
        <taxon>Scylla</taxon>
    </lineage>
</organism>
<dbReference type="Proteomes" id="UP001487740">
    <property type="component" value="Unassembled WGS sequence"/>
</dbReference>
<sequence length="1588" mass="171851">MADISDYIRKLAHPIVEIRTRALHCLLQKVELGLVSLAELSNTHSTLVPHLLKLLHLGPPSATPQVLTLLLFLAEDEGCRARLAGPGVRQQLRELHAVAPVGLLPQVALLLKKLGHASQSTVDSEARLAAAVAPETPDSSPPHSLLIPDSQCFGDEECTEVGAGEENMCDWTTVEDSHDVAAGVRESPLQFVIFPWQALTGSDQHVLESSAQSLMSSNTAEVKASLLFLDTVVLRDFPAEVLLQRPAVLQVVYGCLMEQGEDAWHLQVPACDFLHSLTQLLTSRVNHFLDPHTRPGTGEVVSATSSGVNSPSNQTRISCCSPHSQTAAHLDPQLQDPLGESGQPQPFSGVGQELLGSTVHEQDDGDEFILLGLHQVTVPGHCLRVMKAACPFLASQRPSLQSASLRLMTSSVALLHNCVIPDLLWKLEEEGEGEGEPLIPEVITGVQMVIASLSDLILSSLEARKVTGGERWVLIVHCCSILLHHVLTTLVPVEAAAQVLDDAVCEAVVMVLCEGGFFLQHPQQHHSLLQYLTQANATAADEVRCLVFAAKSLQATSSFLQASDSDIKAFLDLAEKALPSCSVLQDAAFLERLLQGVGRQAVQNSISDKLLDKSRFMVLQILHSPILSVRLKGYKSILGLAEHSIGAAQTLDTSCSRSPAALLLLSPGIIRFLLFAGCADENKEVAKLSRETLLTLLLGQRFMTAAVWTVAAECWYACLPDLQCMADPSSSLGRAIDQIFEAVYDQDSPQALRYQLQCLFLRRQEARSGPFFHVCQKLNRTIADLCFDSLLYSITIHSDLFILRHPVHISRTCNLETEEGGLLKVVELIQGMGLEAGVQKAAWTQLAFLLEDPNLHKSFLRLCSLPFLVQTFLNMLRRGQSENVSVECVPRVVESLRLLATHSEEVRFSLLQHSTFLLALVGATLIFYEDTRMRSQAACLMALVLFQDIIGFSDGAKAGVAQLPSVPQLLAEGLHLPFIHQTRPWVEDTGLCGEMRTVHHLIKEGVWPVQEFLGSVWGASQAGGMEWLSSQHCLNSKDSGSLLLSERNIGWLKLSTMALATASALRNVENATSHHSVMRNVAALSFRVQQMGLTGGWDEGFFTTPTWRRSFQRFLTAEPNSLVDEQLLVHVLQCLCICLKAHSPGLKQHQDTCPPLIKFLVTELTSPSTALLQTLSKTGGTSWVACDYSVQTVQSVKLFRAAAGLVSCTLSVLADCSAGSKVTGENLWDTLAAAVTTTLLPILTANNDLQHYNLAVVGMALEVIQEASGEDSLSWLVSLWVYRDPLVASCGLNVAAAMAGHTSLLHCGLTQVSGGVWAAALSYFLPEGRSCLVRASAALLLMQLMQTSPSPSSPWPSPVVADVCTGESVDGLEGLVALLQHCNFYSLVLTSLSHLNEGLGQARPPPPTQEWDLSLSCLSSYSAVDREWEKGHQDLTSIQLYEATLKLLVNLVLLGSSHVVPQLFSHGLVTLVVTQLRYLLTNIKSSQSYLRAAEVSLVLLRAVLRDEPAQAATIARDTGLEHLALGVLAADLLPLTSLEVLAALLAGGGWGAVRVVEWVAACPSSILCPVVAALHGSTPSCLQTAASF</sequence>
<evidence type="ECO:0000256" key="1">
    <source>
        <dbReference type="SAM" id="MobiDB-lite"/>
    </source>
</evidence>
<evidence type="ECO:0000259" key="2">
    <source>
        <dbReference type="Pfam" id="PF14726"/>
    </source>
</evidence>
<protein>
    <recommendedName>
        <fullName evidence="2">Rotatin N-terminal domain-containing protein</fullName>
    </recommendedName>
</protein>
<reference evidence="3 4" key="1">
    <citation type="submission" date="2023-03" db="EMBL/GenBank/DDBJ databases">
        <title>High-quality genome of Scylla paramamosain provides insights in environmental adaptation.</title>
        <authorList>
            <person name="Zhang L."/>
        </authorList>
    </citation>
    <scope>NUCLEOTIDE SEQUENCE [LARGE SCALE GENOMIC DNA]</scope>
    <source>
        <strain evidence="3">LZ_2023a</strain>
        <tissue evidence="3">Muscle</tissue>
    </source>
</reference>
<comment type="caution">
    <text evidence="3">The sequence shown here is derived from an EMBL/GenBank/DDBJ whole genome shotgun (WGS) entry which is preliminary data.</text>
</comment>
<accession>A0AAW0TRK3</accession>
<dbReference type="InterPro" id="IPR030791">
    <property type="entry name" value="Rotatin"/>
</dbReference>
<feature type="compositionally biased region" description="Polar residues" evidence="1">
    <location>
        <begin position="302"/>
        <end position="321"/>
    </location>
</feature>
<feature type="domain" description="Rotatin N-terminal" evidence="2">
    <location>
        <begin position="17"/>
        <end position="112"/>
    </location>
</feature>
<feature type="region of interest" description="Disordered" evidence="1">
    <location>
        <begin position="332"/>
        <end position="351"/>
    </location>
</feature>